<organism evidence="1 2">
    <name type="scientific">Weissella ceti</name>
    <dbReference type="NCBI Taxonomy" id="759620"/>
    <lineage>
        <taxon>Bacteria</taxon>
        <taxon>Bacillati</taxon>
        <taxon>Bacillota</taxon>
        <taxon>Bacilli</taxon>
        <taxon>Lactobacillales</taxon>
        <taxon>Lactobacillaceae</taxon>
        <taxon>Weissella</taxon>
    </lineage>
</organism>
<dbReference type="AlphaFoldDB" id="A0A075U1X4"/>
<protein>
    <submittedName>
        <fullName evidence="1">Uncharacterized protein</fullName>
    </submittedName>
</protein>
<gene>
    <name evidence="1" type="ORF">WS74_1316</name>
</gene>
<keyword evidence="2" id="KW-1185">Reference proteome</keyword>
<reference evidence="1 2" key="1">
    <citation type="journal article" date="2014" name="Genome Announc.">
        <title>Complete Genome Sequences of Fish Pathogenic Weissella ceti Strains WS74 and WS105.</title>
        <authorList>
            <person name="Figueiredo H.C."/>
            <person name="Leal C.A."/>
            <person name="Dorella F.A."/>
            <person name="Carvalho A.F."/>
            <person name="Soares S.C."/>
            <person name="Pereira F.L."/>
            <person name="Azevedo V.A."/>
        </authorList>
    </citation>
    <scope>NUCLEOTIDE SEQUENCE [LARGE SCALE GENOMIC DNA]</scope>
    <source>
        <strain evidence="1 2">WS74</strain>
    </source>
</reference>
<dbReference type="PATRIC" id="fig|759620.7.peg.1264"/>
<evidence type="ECO:0000313" key="2">
    <source>
        <dbReference type="Proteomes" id="UP000029079"/>
    </source>
</evidence>
<dbReference type="KEGG" id="wct:WS74_1316"/>
<dbReference type="KEGG" id="wci:WS105_1310"/>
<evidence type="ECO:0000313" key="1">
    <source>
        <dbReference type="EMBL" id="AIM63565.1"/>
    </source>
</evidence>
<dbReference type="Proteomes" id="UP000029079">
    <property type="component" value="Chromosome"/>
</dbReference>
<proteinExistence type="predicted"/>
<sequence>MTIHSIFKLITTVFLLLMFFVYRDVLILQIIAWSLFVINLLMPTKVWEHLEKKWRN</sequence>
<dbReference type="STRING" id="759620.WS105_1310"/>
<reference evidence="2" key="2">
    <citation type="submission" date="2014-08" db="EMBL/GenBank/DDBJ databases">
        <title>Complete genome of Weissella ceti strain WS74 isolated from diseased rainbow trout in Brazil.</title>
        <authorList>
            <person name="Figueiredo H.C.P."/>
            <person name="Leal C.A.G."/>
            <person name="Pereira F.L."/>
            <person name="Soares S.C."/>
            <person name="Dorella F.A."/>
            <person name="Carvalho A.F."/>
            <person name="Azevedo V.A.C."/>
        </authorList>
    </citation>
    <scope>NUCLEOTIDE SEQUENCE [LARGE SCALE GENOMIC DNA]</scope>
    <source>
        <strain evidence="2">WS74</strain>
    </source>
</reference>
<accession>A0A075U1X4</accession>
<dbReference type="KEGG" id="wce:WS08_1245"/>
<name>A0A075U1X4_9LACO</name>
<dbReference type="EMBL" id="CP009223">
    <property type="protein sequence ID" value="AIM63565.1"/>
    <property type="molecule type" value="Genomic_DNA"/>
</dbReference>